<reference evidence="9" key="1">
    <citation type="submission" date="2016-06" db="EMBL/GenBank/DDBJ databases">
        <title>Draft Genome sequence of the fungus Inonotus baumii.</title>
        <authorList>
            <person name="Zhu H."/>
            <person name="Lin W."/>
        </authorList>
    </citation>
    <scope>NUCLEOTIDE SEQUENCE</scope>
    <source>
        <strain evidence="9">821</strain>
    </source>
</reference>
<dbReference type="InterPro" id="IPR040007">
    <property type="entry name" value="Tho2"/>
</dbReference>
<feature type="region of interest" description="Disordered" evidence="5">
    <location>
        <begin position="1505"/>
        <end position="2213"/>
    </location>
</feature>
<evidence type="ECO:0000313" key="9">
    <source>
        <dbReference type="EMBL" id="OCB90862.1"/>
    </source>
</evidence>
<feature type="compositionally biased region" description="Polar residues" evidence="5">
    <location>
        <begin position="2116"/>
        <end position="2127"/>
    </location>
</feature>
<feature type="compositionally biased region" description="Basic and acidic residues" evidence="5">
    <location>
        <begin position="2051"/>
        <end position="2113"/>
    </location>
</feature>
<dbReference type="OrthoDB" id="29024at2759"/>
<accession>A0A9Q5I467</accession>
<evidence type="ECO:0000259" key="7">
    <source>
        <dbReference type="Pfam" id="PF11732"/>
    </source>
</evidence>
<feature type="region of interest" description="Disordered" evidence="5">
    <location>
        <begin position="174"/>
        <end position="198"/>
    </location>
</feature>
<evidence type="ECO:0000256" key="5">
    <source>
        <dbReference type="SAM" id="MobiDB-lite"/>
    </source>
</evidence>
<feature type="compositionally biased region" description="Basic and acidic residues" evidence="5">
    <location>
        <begin position="1766"/>
        <end position="1901"/>
    </location>
</feature>
<feature type="compositionally biased region" description="Basic and acidic residues" evidence="5">
    <location>
        <begin position="1721"/>
        <end position="1730"/>
    </location>
</feature>
<dbReference type="GO" id="GO:0006406">
    <property type="term" value="P:mRNA export from nucleus"/>
    <property type="evidence" value="ECO:0007669"/>
    <property type="project" value="InterPro"/>
</dbReference>
<keyword evidence="4" id="KW-0539">Nucleus</keyword>
<evidence type="ECO:0000256" key="3">
    <source>
        <dbReference type="ARBA" id="ARBA00019596"/>
    </source>
</evidence>
<organism evidence="9 10">
    <name type="scientific">Sanghuangporus baumii</name>
    <name type="common">Phellinus baumii</name>
    <dbReference type="NCBI Taxonomy" id="108892"/>
    <lineage>
        <taxon>Eukaryota</taxon>
        <taxon>Fungi</taxon>
        <taxon>Dikarya</taxon>
        <taxon>Basidiomycota</taxon>
        <taxon>Agaricomycotina</taxon>
        <taxon>Agaricomycetes</taxon>
        <taxon>Hymenochaetales</taxon>
        <taxon>Hymenochaetaceae</taxon>
        <taxon>Sanghuangporus</taxon>
    </lineage>
</organism>
<dbReference type="GO" id="GO:0003729">
    <property type="term" value="F:mRNA binding"/>
    <property type="evidence" value="ECO:0007669"/>
    <property type="project" value="TreeGrafter"/>
</dbReference>
<dbReference type="Pfam" id="PF16134">
    <property type="entry name" value="THOC2_N"/>
    <property type="match status" value="1"/>
</dbReference>
<dbReference type="EMBL" id="LNZH02000115">
    <property type="protein sequence ID" value="OCB90862.1"/>
    <property type="molecule type" value="Genomic_DNA"/>
</dbReference>
<dbReference type="PANTHER" id="PTHR21597">
    <property type="entry name" value="THO2 PROTEIN"/>
    <property type="match status" value="1"/>
</dbReference>
<name>A0A9Q5I467_SANBA</name>
<feature type="domain" description="THO complex subunit 2 N-terminal" evidence="8">
    <location>
        <begin position="59"/>
        <end position="785"/>
    </location>
</feature>
<comment type="subcellular location">
    <subcellularLocation>
        <location evidence="1">Nucleus</location>
    </subcellularLocation>
</comment>
<feature type="compositionally biased region" description="Polar residues" evidence="5">
    <location>
        <begin position="1747"/>
        <end position="1764"/>
    </location>
</feature>
<feature type="domain" description="THO complex subunitTHOC2 N-terminal" evidence="7">
    <location>
        <begin position="790"/>
        <end position="865"/>
    </location>
</feature>
<sequence>MADFTTRERGEGKKVDKSLLAARWLHNTSKSLSEGAHFTVLSFWVLLMDVLSHVKTCLGKWQSGGEAECRSFLTSHHCQIDDPASSDVLATAYQSLLHAVLRIWSPESKPRLAPEDLVAFIHSVFAELPSSSSPSTERSRNLVSFGELLVDNIWAIDGELDEIISDAKGVVASRSSEAGKERGNSDEVAKASEMQKTAESDKDMLSQLLKLLLRAGIVDPYLCRERLDTALLTSSGLIADKVLFEKKEVRARTGLFYKQNKFNLLREQSEGYTKLTTDLIGSLGPPNDLSSALPVESFEAAQSRAASVWERVVSLIGYFDLDPNRALDIILDVFSVNIATHWHFFLSLLACSPWVGEHTRLRDWTEDIRIDSQADRYRGKTLDEILHLAENGVQGADTPAKPAEHPKPKVLAQVLGFKFRHYQSPDTKASCPRGLYLVAALLIRGGFISLEDLYPHLSPSDEDMPKLQKKYMDDVQSRFKSSSNNLLAMAAPLESSSLSYSSRVKTPAVEAKPTPEVKEPPVQKAMLAVALLSVGVLRPAVALITRYPWLVDVHHELADLLLRVLKASIDPLFEKLFSKERNKGFLQPRPRYASPGVLVHPLRKPQLTLCAPPPPSTSTQDFVFFYPQWTKWVPVCEGPEDIVDIVEPLMRLAGVHLSRDPLFLTKLLRIGRTHLSQSITAEPENKESRRSSPILDPENRAQEFWLHTARRYLLPALSMMPGNAVCTVEVWNILRFYDVTVRWRLYGEWRDETYKTHPELNVQRVLREREAKGILRRLSSQTVESLAGTVAKMAHANPCIFFTNAVNQIQAYDNLADVVIQALRFATNMGFDVLVFLIIDALANPHKDRLKEDGANAADWLQSLATFSGALFRRYSTDSSSLLRYIVHQLYNGQTSEIVVLEKLIYRMAGIEPLPSLSDAQITAMAGGPTLRTEAVASELRGAGLDTSEALTKGPQRLGKTLIDTKLAFPLLVQVAQQRQACVFKARDAHLKSIAHLFDATHGVLNQYLDLLTTPIVVPLDEYRKIIPPLPELVNVYGVSPAIAMQIYRPMLNDAIAVHASTWCKAGAAAQEKRLKAALAAKREPSAHSTATVEGIDSAATHAKSERSNPATAVEKMEIDGTDVKAGASIAGAAEMTAEVKSEDSDSSADQWVPELRALFEDCKQISPGNTVDVIGPGFYLSFWQMSSYDLYYPKDKYSEMERSLLAASDSLTTKARQAERSTDRSTRASATGFRAQRDRYISAITELRKEKTVQESVFRYTTGEGGRLEREKKYWFSHVASGNVKGGTFIRSFIEHCIQPRCLLSPMDAVYCARLIRTLHARGTPGFHTLMCYDKLLGDHVKVVIFTCSENEARNYGLFLRVVLQDLYEWHKDQKAYEASLSRKEDSKIIPLPGLQPQWSKDGPSSLDDLLKWSGFRSFLTKCHRKLGQCFTDCIQAGDFMHVYNAVLVLKEIIEVFPIAAVNEVVGSRIDLEIQKLVQSEERGDLKILARAYSSSLKKREKLWAMPKDAQPSKSVAGRATSSHSVNQMEKPREAPAANPPTGPRSSQPSLPPGPEKVASTAIERPSSAARLALESVPKPEVVKRNRDTRSLEVATAEASKNEDPMQVDRQLNGHDQVQNKLPPTTGTSRPKDEVKPLHPSIPLRPGKTPLSTSSNDLRKEVLQGMNVISRPATPLSSPATNVAQNGIKDSTQSSPRLPSRDPGSPMPPPAEPSQAPHAQELRNSRRSENIPSSPREAAEVPPARRSSSPATRPGTRNASADSRASGEGKRDRQRHERSSDTGEGKRSVNADLPSRAERSSGAHRDAHGRSERSGRDRIPGSSTRDTDRERDTDRDRARDRDRDKPRDRERERSHRGDRESHRERERDRERDRTERDRHRRDDKDRERERKPSGQSKEPDAPLSHTLPARPDGQRHRTHADSSPGDVSLGKRRRTPDDESERSAKRSTRQREDRSRKHSEKDASREPNRESDRRRKEKDAEEDELHLKGAGTEKAEKMLFEQPYERSRENEVPSNIPAMKITVPPPSAPRAMAGPSPRVTGHGDTSPAITREKEDRERSTRDRADRGGRGERLQADRDIRNDGSDRSETKERDDRDRSERNQRGEREWKEGPGRGTQNGTAPSPSLGSLRDRISHAPSANSSRGNVAGDDDHGDRLKRSLSDRDREGLQVAAASAMNTPPSQQKSSSKRIRIDRSRIGGDGTSGSNRRSVRQ</sequence>
<feature type="compositionally biased region" description="Polar residues" evidence="5">
    <location>
        <begin position="2204"/>
        <end position="2213"/>
    </location>
</feature>
<feature type="domain" description="THO complex subunitTHOC2 C-terminal" evidence="6">
    <location>
        <begin position="1174"/>
        <end position="1498"/>
    </location>
</feature>
<evidence type="ECO:0000256" key="2">
    <source>
        <dbReference type="ARBA" id="ARBA00007857"/>
    </source>
</evidence>
<evidence type="ECO:0000313" key="10">
    <source>
        <dbReference type="Proteomes" id="UP000757232"/>
    </source>
</evidence>
<evidence type="ECO:0000259" key="8">
    <source>
        <dbReference type="Pfam" id="PF16134"/>
    </source>
</evidence>
<feature type="region of interest" description="Disordered" evidence="5">
    <location>
        <begin position="1089"/>
        <end position="1118"/>
    </location>
</feature>
<proteinExistence type="inferred from homology"/>
<dbReference type="InterPro" id="IPR021418">
    <property type="entry name" value="THO_THOC2_C"/>
</dbReference>
<comment type="similarity">
    <text evidence="2">Belongs to the THOC2 family.</text>
</comment>
<feature type="compositionally biased region" description="Basic and acidic residues" evidence="5">
    <location>
        <begin position="1582"/>
        <end position="1592"/>
    </location>
</feature>
<feature type="compositionally biased region" description="Basic and acidic residues" evidence="5">
    <location>
        <begin position="2150"/>
        <end position="2168"/>
    </location>
</feature>
<dbReference type="GO" id="GO:0000445">
    <property type="term" value="C:THO complex part of transcription export complex"/>
    <property type="evidence" value="ECO:0007669"/>
    <property type="project" value="TreeGrafter"/>
</dbReference>
<feature type="compositionally biased region" description="Polar residues" evidence="5">
    <location>
        <begin position="1676"/>
        <end position="1698"/>
    </location>
</feature>
<dbReference type="Proteomes" id="UP000757232">
    <property type="component" value="Unassembled WGS sequence"/>
</dbReference>
<evidence type="ECO:0000256" key="4">
    <source>
        <dbReference type="ARBA" id="ARBA00023242"/>
    </source>
</evidence>
<feature type="compositionally biased region" description="Polar residues" evidence="5">
    <location>
        <begin position="1615"/>
        <end position="1630"/>
    </location>
</feature>
<dbReference type="Pfam" id="PF11262">
    <property type="entry name" value="Tho2"/>
    <property type="match status" value="1"/>
</dbReference>
<gene>
    <name evidence="9" type="ORF">A7U60_g1886</name>
</gene>
<feature type="compositionally biased region" description="Basic and acidic residues" evidence="5">
    <location>
        <begin position="177"/>
        <end position="190"/>
    </location>
</feature>
<dbReference type="GO" id="GO:0006397">
    <property type="term" value="P:mRNA processing"/>
    <property type="evidence" value="ECO:0007669"/>
    <property type="project" value="InterPro"/>
</dbReference>
<dbReference type="InterPro" id="IPR032302">
    <property type="entry name" value="THOC2_N"/>
</dbReference>
<comment type="caution">
    <text evidence="9">The sequence shown here is derived from an EMBL/GenBank/DDBJ whole genome shotgun (WGS) entry which is preliminary data.</text>
</comment>
<evidence type="ECO:0000259" key="6">
    <source>
        <dbReference type="Pfam" id="PF11262"/>
    </source>
</evidence>
<dbReference type="PANTHER" id="PTHR21597:SF0">
    <property type="entry name" value="THO COMPLEX SUBUNIT 2"/>
    <property type="match status" value="1"/>
</dbReference>
<evidence type="ECO:0000256" key="1">
    <source>
        <dbReference type="ARBA" id="ARBA00004123"/>
    </source>
</evidence>
<dbReference type="InterPro" id="IPR021726">
    <property type="entry name" value="THO_THOC2_N"/>
</dbReference>
<protein>
    <recommendedName>
        <fullName evidence="3">THO complex subunit 2</fullName>
    </recommendedName>
</protein>
<keyword evidence="10" id="KW-1185">Reference proteome</keyword>
<feature type="compositionally biased region" description="Basic and acidic residues" evidence="5">
    <location>
        <begin position="1936"/>
        <end position="2012"/>
    </location>
</feature>
<dbReference type="Pfam" id="PF11732">
    <property type="entry name" value="Thoc2"/>
    <property type="match status" value="1"/>
</dbReference>